<evidence type="ECO:0000259" key="8">
    <source>
        <dbReference type="Pfam" id="PF18052"/>
    </source>
</evidence>
<dbReference type="SUPFAM" id="SSF52047">
    <property type="entry name" value="RNI-like"/>
    <property type="match status" value="1"/>
</dbReference>
<name>A0A9Q0CJY4_9POAL</name>
<keyword evidence="4" id="KW-0547">Nucleotide-binding</keyword>
<gene>
    <name evidence="11" type="ORF">LUZ63_011730</name>
</gene>
<dbReference type="GO" id="GO:0009626">
    <property type="term" value="P:plant-type hypersensitive response"/>
    <property type="evidence" value="ECO:0007669"/>
    <property type="project" value="UniProtKB-ARBA"/>
</dbReference>
<dbReference type="AlphaFoldDB" id="A0A9Q0CJY4"/>
<dbReference type="Pfam" id="PF23559">
    <property type="entry name" value="WHD_DRP"/>
    <property type="match status" value="1"/>
</dbReference>
<evidence type="ECO:0000259" key="7">
    <source>
        <dbReference type="Pfam" id="PF00931"/>
    </source>
</evidence>
<dbReference type="GO" id="GO:0043531">
    <property type="term" value="F:ADP binding"/>
    <property type="evidence" value="ECO:0007669"/>
    <property type="project" value="InterPro"/>
</dbReference>
<feature type="domain" description="NB-ARC" evidence="7">
    <location>
        <begin position="165"/>
        <end position="336"/>
    </location>
</feature>
<comment type="caution">
    <text evidence="11">The sequence shown here is derived from an EMBL/GenBank/DDBJ whole genome shotgun (WGS) entry which is preliminary data.</text>
</comment>
<protein>
    <submittedName>
        <fullName evidence="11">Uncharacterized protein</fullName>
    </submittedName>
</protein>
<keyword evidence="12" id="KW-1185">Reference proteome</keyword>
<dbReference type="InterPro" id="IPR027417">
    <property type="entry name" value="P-loop_NTPase"/>
</dbReference>
<evidence type="ECO:0000256" key="2">
    <source>
        <dbReference type="ARBA" id="ARBA00022614"/>
    </source>
</evidence>
<evidence type="ECO:0000259" key="10">
    <source>
        <dbReference type="Pfam" id="PF25019"/>
    </source>
</evidence>
<dbReference type="PANTHER" id="PTHR36766">
    <property type="entry name" value="PLANT BROAD-SPECTRUM MILDEW RESISTANCE PROTEIN RPW8"/>
    <property type="match status" value="1"/>
</dbReference>
<dbReference type="Gene3D" id="1.20.5.4130">
    <property type="match status" value="1"/>
</dbReference>
<comment type="similarity">
    <text evidence="1">Belongs to the disease resistance NB-LRR family.</text>
</comment>
<accession>A0A9Q0CJY4</accession>
<dbReference type="EMBL" id="JAMQYH010000003">
    <property type="protein sequence ID" value="KAJ1695032.1"/>
    <property type="molecule type" value="Genomic_DNA"/>
</dbReference>
<dbReference type="GO" id="GO:0042742">
    <property type="term" value="P:defense response to bacterium"/>
    <property type="evidence" value="ECO:0007669"/>
    <property type="project" value="UniProtKB-ARBA"/>
</dbReference>
<keyword evidence="6" id="KW-0067">ATP-binding</keyword>
<evidence type="ECO:0000256" key="6">
    <source>
        <dbReference type="ARBA" id="ARBA00022840"/>
    </source>
</evidence>
<evidence type="ECO:0000256" key="4">
    <source>
        <dbReference type="ARBA" id="ARBA00022741"/>
    </source>
</evidence>
<evidence type="ECO:0000256" key="3">
    <source>
        <dbReference type="ARBA" id="ARBA00022737"/>
    </source>
</evidence>
<dbReference type="Gene3D" id="1.10.8.430">
    <property type="entry name" value="Helical domain of apoptotic protease-activating factors"/>
    <property type="match status" value="1"/>
</dbReference>
<keyword evidence="2" id="KW-0433">Leucine-rich repeat</keyword>
<dbReference type="GO" id="GO:0002758">
    <property type="term" value="P:innate immune response-activating signaling pathway"/>
    <property type="evidence" value="ECO:0007669"/>
    <property type="project" value="UniProtKB-ARBA"/>
</dbReference>
<dbReference type="Pfam" id="PF25019">
    <property type="entry name" value="LRR_R13L1-DRL21"/>
    <property type="match status" value="1"/>
</dbReference>
<dbReference type="Gene3D" id="3.40.50.300">
    <property type="entry name" value="P-loop containing nucleotide triphosphate hydrolases"/>
    <property type="match status" value="1"/>
</dbReference>
<organism evidence="11 12">
    <name type="scientific">Rhynchospora breviuscula</name>
    <dbReference type="NCBI Taxonomy" id="2022672"/>
    <lineage>
        <taxon>Eukaryota</taxon>
        <taxon>Viridiplantae</taxon>
        <taxon>Streptophyta</taxon>
        <taxon>Embryophyta</taxon>
        <taxon>Tracheophyta</taxon>
        <taxon>Spermatophyta</taxon>
        <taxon>Magnoliopsida</taxon>
        <taxon>Liliopsida</taxon>
        <taxon>Poales</taxon>
        <taxon>Cyperaceae</taxon>
        <taxon>Cyperoideae</taxon>
        <taxon>Rhynchosporeae</taxon>
        <taxon>Rhynchospora</taxon>
    </lineage>
</organism>
<keyword evidence="5" id="KW-0611">Plant defense</keyword>
<dbReference type="PANTHER" id="PTHR36766:SF40">
    <property type="entry name" value="DISEASE RESISTANCE PROTEIN RGA3"/>
    <property type="match status" value="1"/>
</dbReference>
<evidence type="ECO:0000256" key="1">
    <source>
        <dbReference type="ARBA" id="ARBA00008894"/>
    </source>
</evidence>
<dbReference type="FunFam" id="1.10.10.10:FF:000322">
    <property type="entry name" value="Probable disease resistance protein At1g63360"/>
    <property type="match status" value="1"/>
</dbReference>
<reference evidence="11" key="1">
    <citation type="journal article" date="2022" name="Cell">
        <title>Repeat-based holocentromeres influence genome architecture and karyotype evolution.</title>
        <authorList>
            <person name="Hofstatter P.G."/>
            <person name="Thangavel G."/>
            <person name="Lux T."/>
            <person name="Neumann P."/>
            <person name="Vondrak T."/>
            <person name="Novak P."/>
            <person name="Zhang M."/>
            <person name="Costa L."/>
            <person name="Castellani M."/>
            <person name="Scott A."/>
            <person name="Toegelov H."/>
            <person name="Fuchs J."/>
            <person name="Mata-Sucre Y."/>
            <person name="Dias Y."/>
            <person name="Vanzela A.L.L."/>
            <person name="Huettel B."/>
            <person name="Almeida C.C.S."/>
            <person name="Simkova H."/>
            <person name="Souza G."/>
            <person name="Pedrosa-Harand A."/>
            <person name="Macas J."/>
            <person name="Mayer K.F.X."/>
            <person name="Houben A."/>
            <person name="Marques A."/>
        </authorList>
    </citation>
    <scope>NUCLEOTIDE SEQUENCE</scope>
    <source>
        <strain evidence="11">RhyBre1mFocal</strain>
    </source>
</reference>
<feature type="domain" description="Disease resistance protein winged helix" evidence="9">
    <location>
        <begin position="423"/>
        <end position="497"/>
    </location>
</feature>
<proteinExistence type="inferred from homology"/>
<sequence>MALNMVLSPVISLAVKKAGDALIQQICQMWGMDKNRNKLHRQLQAIQRIIADAEERGEEWWLKELDAAAHEAVDVLDEFQYEALRQKAIGQGASAKVIKGFFSSENSIVFRYKMSNKLTKVLGKIDEIVTEMNKFNLIPRDPAASIDRETYSFVEESEVIGRDAEKEKIVSILLDPQRERDNISVLAIIGMGGLGKTTLAQLVYNDKRVKGHFQLLLWVCVSTEFNFINISKSIIEVATNSKGNISTSKKEVLQSQLREILDQKRYLLILDDVWNEDREKWDELRMLLFFAAGSGSIIIVTTRSQGVASIMGTLPGHDLASLSEEDSSRLFEIKAFGAWFEEPPEELCMIGKTIVRKCVGVPLAVRTLGALMGTKKELHDWRTILESNIWDDMESKKSISPILKLSYHHLPSHIKQCFVFCAIFPQDYIIEREILIQLWMANDFIPTDGSMKDLETKGQSIFNELYKRSFFQNFKEEETKYGPIITCKMHDLMHNLATEIAGNKCAHIENVNDPRTVQKEVHYLQYQSETINHGINIVLKKFPSIHTYLVNTYCYIGKGKKNSHLLKSSFLRALQFQFVHPHKELENMKHLKHLRYLNLSNGRFGALPETISTLYNLQTLNLSWTKIIELPTEMRYMINLRHLILDGCICLRHMPIGLGQLQYLQTLTKYVVHSDRGGTIGELSNLNLLCGHISLSGLKSVRDCKDAQIVNLAAKTNLCSLHLEWGQLASKSATRNNQEVLEALIPHKEIKYLAINSFNGFSFPNWMMEALVIRNLKGLELDECINCTELPVLWQLPLLEKLCLGAMKSLRHIVGGTGKYVEGSKSLITFPVLKVLELRNLPILENWREEDSDLVDFPYLNELIIEYCHKLKSIPASMPLLAYLRIFNSSEIKLHKISNLPMLSHLSVEVHEVNSYSKPDAFRPPKTLERMKIVGFENVNPLEEEEEEDQLTSYQRKSFRRLIIGKCNCFFSCGPIKVVALGFWKYFEALVYLEINACNAIVFWPEEEFRSLKCLNELIFVICLNLRGSMQVAVSGSSSTPPCEYREDSLPYLKSLKILGCPELVEIPICSKSLVDLEIRDCPKLSREGLAHLTNLSEIKIIKLGELTNLIAWPDNMEHLPSLEKLEISYCPRIESFPEGLQQRFPSLQYLEICGCPALERRCRVGGDYWHLVSPIPEKGF</sequence>
<dbReference type="InterPro" id="IPR032675">
    <property type="entry name" value="LRR_dom_sf"/>
</dbReference>
<evidence type="ECO:0000256" key="5">
    <source>
        <dbReference type="ARBA" id="ARBA00022821"/>
    </source>
</evidence>
<dbReference type="InterPro" id="IPR058922">
    <property type="entry name" value="WHD_DRP"/>
</dbReference>
<evidence type="ECO:0000313" key="12">
    <source>
        <dbReference type="Proteomes" id="UP001151287"/>
    </source>
</evidence>
<dbReference type="Pfam" id="PF00931">
    <property type="entry name" value="NB-ARC"/>
    <property type="match status" value="1"/>
</dbReference>
<dbReference type="InterPro" id="IPR042197">
    <property type="entry name" value="Apaf_helical"/>
</dbReference>
<dbReference type="InterPro" id="IPR036388">
    <property type="entry name" value="WH-like_DNA-bd_sf"/>
</dbReference>
<dbReference type="InterPro" id="IPR056789">
    <property type="entry name" value="LRR_R13L1-DRL21"/>
</dbReference>
<dbReference type="Proteomes" id="UP001151287">
    <property type="component" value="Unassembled WGS sequence"/>
</dbReference>
<dbReference type="SUPFAM" id="SSF52540">
    <property type="entry name" value="P-loop containing nucleoside triphosphate hydrolases"/>
    <property type="match status" value="1"/>
</dbReference>
<dbReference type="GO" id="GO:0005524">
    <property type="term" value="F:ATP binding"/>
    <property type="evidence" value="ECO:0007669"/>
    <property type="project" value="UniProtKB-KW"/>
</dbReference>
<evidence type="ECO:0000313" key="11">
    <source>
        <dbReference type="EMBL" id="KAJ1695032.1"/>
    </source>
</evidence>
<feature type="domain" description="R13L1/DRL21-like LRR repeat region" evidence="10">
    <location>
        <begin position="680"/>
        <end position="807"/>
    </location>
</feature>
<evidence type="ECO:0000259" key="9">
    <source>
        <dbReference type="Pfam" id="PF23559"/>
    </source>
</evidence>
<dbReference type="Pfam" id="PF18052">
    <property type="entry name" value="Rx_N"/>
    <property type="match status" value="1"/>
</dbReference>
<dbReference type="Gene3D" id="1.10.10.10">
    <property type="entry name" value="Winged helix-like DNA-binding domain superfamily/Winged helix DNA-binding domain"/>
    <property type="match status" value="1"/>
</dbReference>
<dbReference type="InterPro" id="IPR041118">
    <property type="entry name" value="Rx_N"/>
</dbReference>
<dbReference type="Gene3D" id="3.80.10.10">
    <property type="entry name" value="Ribonuclease Inhibitor"/>
    <property type="match status" value="2"/>
</dbReference>
<dbReference type="PRINTS" id="PR00364">
    <property type="entry name" value="DISEASERSIST"/>
</dbReference>
<feature type="domain" description="Disease resistance N-terminal" evidence="8">
    <location>
        <begin position="10"/>
        <end position="93"/>
    </location>
</feature>
<dbReference type="InterPro" id="IPR002182">
    <property type="entry name" value="NB-ARC"/>
</dbReference>
<dbReference type="SUPFAM" id="SSF52058">
    <property type="entry name" value="L domain-like"/>
    <property type="match status" value="1"/>
</dbReference>
<dbReference type="OrthoDB" id="600820at2759"/>
<dbReference type="FunFam" id="3.40.50.300:FF:001091">
    <property type="entry name" value="Probable disease resistance protein At1g61300"/>
    <property type="match status" value="1"/>
</dbReference>
<keyword evidence="3" id="KW-0677">Repeat</keyword>